<dbReference type="AlphaFoldDB" id="A0A9P1C2H3"/>
<organism evidence="1">
    <name type="scientific">Cladocopium goreaui</name>
    <dbReference type="NCBI Taxonomy" id="2562237"/>
    <lineage>
        <taxon>Eukaryota</taxon>
        <taxon>Sar</taxon>
        <taxon>Alveolata</taxon>
        <taxon>Dinophyceae</taxon>
        <taxon>Suessiales</taxon>
        <taxon>Symbiodiniaceae</taxon>
        <taxon>Cladocopium</taxon>
    </lineage>
</organism>
<proteinExistence type="predicted"/>
<dbReference type="EMBL" id="CAMXCT010000845">
    <property type="protein sequence ID" value="CAI3983904.1"/>
    <property type="molecule type" value="Genomic_DNA"/>
</dbReference>
<evidence type="ECO:0000313" key="1">
    <source>
        <dbReference type="EMBL" id="CAI3983904.1"/>
    </source>
</evidence>
<dbReference type="EMBL" id="CAMXCT030000845">
    <property type="protein sequence ID" value="CAL4771216.1"/>
    <property type="molecule type" value="Genomic_DNA"/>
</dbReference>
<evidence type="ECO:0000313" key="2">
    <source>
        <dbReference type="EMBL" id="CAL1137279.1"/>
    </source>
</evidence>
<keyword evidence="3" id="KW-1185">Reference proteome</keyword>
<dbReference type="OrthoDB" id="8922241at2759"/>
<reference evidence="2" key="2">
    <citation type="submission" date="2024-04" db="EMBL/GenBank/DDBJ databases">
        <authorList>
            <person name="Chen Y."/>
            <person name="Shah S."/>
            <person name="Dougan E. K."/>
            <person name="Thang M."/>
            <person name="Chan C."/>
        </authorList>
    </citation>
    <scope>NUCLEOTIDE SEQUENCE [LARGE SCALE GENOMIC DNA]</scope>
</reference>
<sequence>MKETMSASTWALVCEKRTWRKTLAEYNRIQRTTIMEYVFGRWKRSRAQVNTEVNNLLAAQDKLIAKALWNFQQLGRSVTRSMRSDDKNFFAGLLQDGAEFLAPTQVKKLWAVIRRSIPKFQVRRSGYDPHALGFLDQSCLDHFRQLELGVDETPDDLATQCIAHQQAEQPGEDIVSLMASLHLQPVMVIWSDDLAVPIATLTASSLLPRLADLAAEVTRQFKRRGFTVNFTPGKTSAVVSFVGRDAPALRRQHLLGPTAGIAIAVDADQTAWLSFTNTYKHLGAQFAASHSCEPELRQRVGMSKATFSKLSRMVLCNRHFPVQLRIQFLQSLVFSKLFYGLGSWDTPSGRQMQRLRTTYHGMLRKTLRLAADEQVTTQQLLTRARVVDVRARIAIDRLAYARRVFQVGPAELQQILHIEQQCCPSSWISALRADLDWLDALVPGVLPARPEGDLTDMIDFWQREAVPWKGLLKRGLKRHRLQEEIMMEVHIAHRSSLSILRAGGATFSPDEPQVFGGDRAEDANAKHVMTMMQSSYDWHSLTKGILVLKEEWRFVLPHVPLADKDIASVSTPLRPRKKGGATAETPVQRYLDYIEAGGLPSPVSSFDSQPTRKFKDWFRKEDRISDDEEMPVSNNVNPVSARLRGMEERSRAPRSFKFGNCPRHGTALRPHIWSARSKKAGRGALVCSKFWKRDEMGNRPACWYFKEVSVAEAQEWPRFYHKQHESLQNRFLRGGRED</sequence>
<protein>
    <submittedName>
        <fullName evidence="1">Uncharacterized protein</fullName>
    </submittedName>
</protein>
<comment type="caution">
    <text evidence="1">The sequence shown here is derived from an EMBL/GenBank/DDBJ whole genome shotgun (WGS) entry which is preliminary data.</text>
</comment>
<reference evidence="1" key="1">
    <citation type="submission" date="2022-10" db="EMBL/GenBank/DDBJ databases">
        <authorList>
            <person name="Chen Y."/>
            <person name="Dougan E. K."/>
            <person name="Chan C."/>
            <person name="Rhodes N."/>
            <person name="Thang M."/>
        </authorList>
    </citation>
    <scope>NUCLEOTIDE SEQUENCE</scope>
</reference>
<dbReference type="EMBL" id="CAMXCT020000845">
    <property type="protein sequence ID" value="CAL1137279.1"/>
    <property type="molecule type" value="Genomic_DNA"/>
</dbReference>
<dbReference type="Proteomes" id="UP001152797">
    <property type="component" value="Unassembled WGS sequence"/>
</dbReference>
<name>A0A9P1C2H3_9DINO</name>
<accession>A0A9P1C2H3</accession>
<gene>
    <name evidence="1" type="ORF">C1SCF055_LOCUS11475</name>
</gene>
<evidence type="ECO:0000313" key="3">
    <source>
        <dbReference type="Proteomes" id="UP001152797"/>
    </source>
</evidence>